<evidence type="ECO:0000313" key="5">
    <source>
        <dbReference type="EMBL" id="BAX80522.1"/>
    </source>
</evidence>
<dbReference type="Gene3D" id="1.10.287.70">
    <property type="match status" value="1"/>
</dbReference>
<dbReference type="PANTHER" id="PTHR43833:SF9">
    <property type="entry name" value="POTASSIUM CHANNEL PROTEIN YUGO-RELATED"/>
    <property type="match status" value="1"/>
</dbReference>
<dbReference type="PROSITE" id="PS51202">
    <property type="entry name" value="RCK_C"/>
    <property type="match status" value="1"/>
</dbReference>
<dbReference type="InterPro" id="IPR003148">
    <property type="entry name" value="RCK_N"/>
</dbReference>
<dbReference type="SUPFAM" id="SSF116726">
    <property type="entry name" value="TrkA C-terminal domain-like"/>
    <property type="match status" value="1"/>
</dbReference>
<dbReference type="Pfam" id="PF07885">
    <property type="entry name" value="Ion_trans_2"/>
    <property type="match status" value="1"/>
</dbReference>
<dbReference type="InterPro" id="IPR036291">
    <property type="entry name" value="NAD(P)-bd_dom_sf"/>
</dbReference>
<dbReference type="SUPFAM" id="SSF51735">
    <property type="entry name" value="NAD(P)-binding Rossmann-fold domains"/>
    <property type="match status" value="1"/>
</dbReference>
<dbReference type="OrthoDB" id="9781411at2"/>
<sequence length="354" mass="39249">MIILDFNIAGMNKQKIWEENMRTLSIAMSFLILAIMLGTVGYMFLNNAYSFIDALYMTVITITTVGFTEVHPMTDAGKLFTIFLIFVSFGIFGYLASAVTRFILDGVFRRNLKDYRIVRSIEKLSGHVIVCGFGRNGKQACIELIAHGEKVVVVDSVESSIDRIRLIPELLFVQGDATQEDVLNMANISSAKALITAIPNDAENVYVVLTAREMNSTIKIISRSEMSQSDNKLKRAGANNVIMPDRLGGQQMAKLVAQPDIVEFLDNILLQSTKGVKLEEVSCKSLANCFVGKSIRELNVRDKSGANIIGLKDEGGSYVYNPSPEIVLDKCFHLFVLGNKEQVFNLKQLLIKGI</sequence>
<feature type="domain" description="RCK N-terminal" evidence="3">
    <location>
        <begin position="125"/>
        <end position="243"/>
    </location>
</feature>
<accession>A0A1Y1CKK7</accession>
<protein>
    <submittedName>
        <fullName evidence="5">Potassium channel protein</fullName>
    </submittedName>
</protein>
<gene>
    <name evidence="5" type="ORF">ALGA_2184</name>
</gene>
<dbReference type="Gene3D" id="3.30.70.1450">
    <property type="entry name" value="Regulator of K+ conductance, C-terminal domain"/>
    <property type="match status" value="1"/>
</dbReference>
<feature type="domain" description="RCK C-terminal" evidence="4">
    <location>
        <begin position="266"/>
        <end position="352"/>
    </location>
</feature>
<feature type="transmembrane region" description="Helical" evidence="2">
    <location>
        <begin position="48"/>
        <end position="67"/>
    </location>
</feature>
<keyword evidence="2" id="KW-0812">Transmembrane</keyword>
<keyword evidence="5" id="KW-0407">Ion channel</keyword>
<dbReference type="InterPro" id="IPR006037">
    <property type="entry name" value="RCK_C"/>
</dbReference>
<dbReference type="GO" id="GO:0008324">
    <property type="term" value="F:monoatomic cation transmembrane transporter activity"/>
    <property type="evidence" value="ECO:0007669"/>
    <property type="project" value="InterPro"/>
</dbReference>
<dbReference type="Pfam" id="PF02254">
    <property type="entry name" value="TrkA_N"/>
    <property type="match status" value="1"/>
</dbReference>
<keyword evidence="5" id="KW-0406">Ion transport</keyword>
<evidence type="ECO:0000256" key="1">
    <source>
        <dbReference type="ARBA" id="ARBA00004651"/>
    </source>
</evidence>
<organism evidence="5 6">
    <name type="scientific">Labilibaculum antarcticum</name>
    <dbReference type="NCBI Taxonomy" id="1717717"/>
    <lineage>
        <taxon>Bacteria</taxon>
        <taxon>Pseudomonadati</taxon>
        <taxon>Bacteroidota</taxon>
        <taxon>Bacteroidia</taxon>
        <taxon>Marinilabiliales</taxon>
        <taxon>Marinifilaceae</taxon>
        <taxon>Labilibaculum</taxon>
    </lineage>
</organism>
<proteinExistence type="predicted"/>
<dbReference type="GO" id="GO:0006813">
    <property type="term" value="P:potassium ion transport"/>
    <property type="evidence" value="ECO:0007669"/>
    <property type="project" value="InterPro"/>
</dbReference>
<evidence type="ECO:0000259" key="4">
    <source>
        <dbReference type="PROSITE" id="PS51202"/>
    </source>
</evidence>
<dbReference type="InterPro" id="IPR050721">
    <property type="entry name" value="Trk_Ktr_HKT_K-transport"/>
</dbReference>
<dbReference type="InterPro" id="IPR036721">
    <property type="entry name" value="RCK_C_sf"/>
</dbReference>
<keyword evidence="5" id="KW-0813">Transport</keyword>
<dbReference type="KEGG" id="mbas:ALGA_2184"/>
<dbReference type="PANTHER" id="PTHR43833">
    <property type="entry name" value="POTASSIUM CHANNEL PROTEIN 2-RELATED-RELATED"/>
    <property type="match status" value="1"/>
</dbReference>
<dbReference type="Gene3D" id="3.40.50.720">
    <property type="entry name" value="NAD(P)-binding Rossmann-like Domain"/>
    <property type="match status" value="1"/>
</dbReference>
<name>A0A1Y1CKK7_9BACT</name>
<reference evidence="5 6" key="1">
    <citation type="journal article" date="2018" name="Mar. Genomics">
        <title>Complete genome sequence of Marinifilaceae bacterium strain SPP2, isolated from the Antarctic marine sediment.</title>
        <authorList>
            <person name="Watanabe M."/>
            <person name="Kojima H."/>
            <person name="Fukui M."/>
        </authorList>
    </citation>
    <scope>NUCLEOTIDE SEQUENCE [LARGE SCALE GENOMIC DNA]</scope>
    <source>
        <strain evidence="5 6">SPP2</strain>
    </source>
</reference>
<dbReference type="Proteomes" id="UP000218267">
    <property type="component" value="Chromosome"/>
</dbReference>
<reference evidence="6" key="2">
    <citation type="journal article" date="2020" name="Antonie Van Leeuwenhoek">
        <title>Labilibaculum antarcticum sp. nov., a novel facultative anaerobic, psychrotorelant bacterium isolated from marine sediment of Antarctica.</title>
        <authorList>
            <person name="Watanabe M."/>
            <person name="Kojima H."/>
            <person name="Fukui M."/>
        </authorList>
    </citation>
    <scope>NUCLEOTIDE SEQUENCE [LARGE SCALE GENOMIC DNA]</scope>
    <source>
        <strain evidence="6">SPP2</strain>
    </source>
</reference>
<dbReference type="EMBL" id="AP018042">
    <property type="protein sequence ID" value="BAX80522.1"/>
    <property type="molecule type" value="Genomic_DNA"/>
</dbReference>
<dbReference type="Pfam" id="PF02080">
    <property type="entry name" value="TrkA_C"/>
    <property type="match status" value="1"/>
</dbReference>
<dbReference type="SUPFAM" id="SSF81324">
    <property type="entry name" value="Voltage-gated potassium channels"/>
    <property type="match status" value="1"/>
</dbReference>
<keyword evidence="6" id="KW-1185">Reference proteome</keyword>
<comment type="subcellular location">
    <subcellularLocation>
        <location evidence="1">Cell membrane</location>
        <topology evidence="1">Multi-pass membrane protein</topology>
    </subcellularLocation>
</comment>
<evidence type="ECO:0000256" key="2">
    <source>
        <dbReference type="SAM" id="Phobius"/>
    </source>
</evidence>
<dbReference type="InterPro" id="IPR013099">
    <property type="entry name" value="K_chnl_dom"/>
</dbReference>
<dbReference type="AlphaFoldDB" id="A0A1Y1CKK7"/>
<evidence type="ECO:0000259" key="3">
    <source>
        <dbReference type="PROSITE" id="PS51201"/>
    </source>
</evidence>
<feature type="transmembrane region" description="Helical" evidence="2">
    <location>
        <begin position="21"/>
        <end position="42"/>
    </location>
</feature>
<keyword evidence="2" id="KW-0472">Membrane</keyword>
<dbReference type="PROSITE" id="PS51201">
    <property type="entry name" value="RCK_N"/>
    <property type="match status" value="1"/>
</dbReference>
<feature type="transmembrane region" description="Helical" evidence="2">
    <location>
        <begin position="79"/>
        <end position="104"/>
    </location>
</feature>
<dbReference type="GO" id="GO:0005886">
    <property type="term" value="C:plasma membrane"/>
    <property type="evidence" value="ECO:0007669"/>
    <property type="project" value="UniProtKB-SubCell"/>
</dbReference>
<keyword evidence="2" id="KW-1133">Transmembrane helix</keyword>
<evidence type="ECO:0000313" key="6">
    <source>
        <dbReference type="Proteomes" id="UP000218267"/>
    </source>
</evidence>